<dbReference type="Gene3D" id="1.20.120.440">
    <property type="entry name" value="YppE-like"/>
    <property type="match status" value="1"/>
</dbReference>
<accession>A0A2T4KF49</accession>
<dbReference type="SUPFAM" id="SSF140415">
    <property type="entry name" value="YppE-like"/>
    <property type="match status" value="1"/>
</dbReference>
<evidence type="ECO:0000313" key="1">
    <source>
        <dbReference type="EMBL" id="PTE70717.1"/>
    </source>
</evidence>
<gene>
    <name evidence="1" type="ORF">BUY44_10640</name>
</gene>
<sequence length="40" mass="5014">MYELINEMLLELSTIERRYNEVKITNQDFDFYETVYPYTQ</sequence>
<organism evidence="1 2">
    <name type="scientific">Staphylococcus devriesei</name>
    <dbReference type="NCBI Taxonomy" id="586733"/>
    <lineage>
        <taxon>Bacteria</taxon>
        <taxon>Bacillati</taxon>
        <taxon>Bacillota</taxon>
        <taxon>Bacilli</taxon>
        <taxon>Bacillales</taxon>
        <taxon>Staphylococcaceae</taxon>
        <taxon>Staphylococcus</taxon>
    </lineage>
</organism>
<comment type="caution">
    <text evidence="1">The sequence shown here is derived from an EMBL/GenBank/DDBJ whole genome shotgun (WGS) entry which is preliminary data.</text>
</comment>
<dbReference type="Proteomes" id="UP000242547">
    <property type="component" value="Unassembled WGS sequence"/>
</dbReference>
<name>A0A2T4KF49_9STAP</name>
<dbReference type="AlphaFoldDB" id="A0A2T4KF49"/>
<proteinExistence type="predicted"/>
<dbReference type="EMBL" id="PYZL01000106">
    <property type="protein sequence ID" value="PTE70717.1"/>
    <property type="molecule type" value="Genomic_DNA"/>
</dbReference>
<protein>
    <submittedName>
        <fullName evidence="1">DUF1798 domain-containing protein</fullName>
    </submittedName>
</protein>
<evidence type="ECO:0000313" key="2">
    <source>
        <dbReference type="Proteomes" id="UP000242547"/>
    </source>
</evidence>
<reference evidence="1 2" key="1">
    <citation type="journal article" date="2016" name="Front. Microbiol.">
        <title>Comprehensive Phylogenetic Analysis of Bovine Non-aureus Staphylococci Species Based on Whole-Genome Sequencing.</title>
        <authorList>
            <person name="Naushad S."/>
            <person name="Barkema H.W."/>
            <person name="Luby C."/>
            <person name="Condas L.A."/>
            <person name="Nobrega D.B."/>
            <person name="Carson D.A."/>
            <person name="De Buck J."/>
        </authorList>
    </citation>
    <scope>NUCLEOTIDE SEQUENCE [LARGE SCALE GENOMIC DNA]</scope>
    <source>
        <strain evidence="1 2">SNUC 761</strain>
    </source>
</reference>
<feature type="non-terminal residue" evidence="1">
    <location>
        <position position="40"/>
    </location>
</feature>
<dbReference type="InterPro" id="IPR023351">
    <property type="entry name" value="YppE-like_sf"/>
</dbReference>